<accession>A0A9N7ZEB6</accession>
<sequence length="907" mass="101624">MSLPSCGQRVNAPQAPSGGMNVESAGVAGYAQGFGPSTSQEQAQWMPSLHSRGAENKSGRDAAAQCHNEPSHKNTIPLPDNERQRSAILNHRAQLLKQLAEMDELLDSIPADDTGDGRSLHTALQSHLSAHCSSPASCDDHVETCDLPDDDDPMSAGESQKKEDTSSESGDDTDPDYFPNNDGDFSEVQSDSDWSSSDKSSPSASSTPTDEEPSEGKTKTKTSPSKDKGAKKSSAAYQKKLPQTVVLPTLNTKEQRVYDKRNYCLFCSKPQSKMARHFERVHCDKAEVAVAFQYPVLSRERRKIWKKLINQGNFLHNKNVIKAGKGVLAVQKRPRKPGQAQDFLHCLYCHGLYVKNALFRHMRKCPEKVKDENESEFGRKRIASRCALEIFGDLGISDGFKNIVCEMIYDDVTKTVIDDQVILQFGEQMYNQYSSDVRKHDYIRQNLRQLARLVLEAQKTTPLKNLEEFFYPSSFRHVVSAVKVLAGYDLENNTFSIPSLAIKLGYHLQKACSIVEANAVKSGDTSLAESAKNFLVVYQKKWNRLISSGALTNLREIKKTSDGNVPIAQDIRLLNSHLDTVHRLAESKLGENPSAENYACLAKVILARTIVFNRRKPGEVASIQLKTFMSRKKSNVLDDMDVSVTDLERTMCGLFSRVDIKGSCGRMVPVLLKPSFLSAMELLVKLRETCGVPQKNPFLFGRPCALSAYKGSESIHHFVKECGAKNPEALTSRKILKHYPKMLQLMNLDDDEAKLIFGHRYQMKSYRQNGGMQQDEMDCEERLYPETGQQAASWSQTEFSGTSCQQANDYQQEHGSTTGNCRTVPSKQRHKGSPYKGKHKWEEAEVRAVERHMMRFIEGHKVPQKNDCIQCLEAEARALKTRSWKGVKDYVRNRITALKRQSGSSQA</sequence>
<dbReference type="Proteomes" id="UP001153269">
    <property type="component" value="Unassembled WGS sequence"/>
</dbReference>
<organism evidence="2 3">
    <name type="scientific">Pleuronectes platessa</name>
    <name type="common">European plaice</name>
    <dbReference type="NCBI Taxonomy" id="8262"/>
    <lineage>
        <taxon>Eukaryota</taxon>
        <taxon>Metazoa</taxon>
        <taxon>Chordata</taxon>
        <taxon>Craniata</taxon>
        <taxon>Vertebrata</taxon>
        <taxon>Euteleostomi</taxon>
        <taxon>Actinopterygii</taxon>
        <taxon>Neopterygii</taxon>
        <taxon>Teleostei</taxon>
        <taxon>Neoteleostei</taxon>
        <taxon>Acanthomorphata</taxon>
        <taxon>Carangaria</taxon>
        <taxon>Pleuronectiformes</taxon>
        <taxon>Pleuronectoidei</taxon>
        <taxon>Pleuronectidae</taxon>
        <taxon>Pleuronectes</taxon>
    </lineage>
</organism>
<proteinExistence type="predicted"/>
<dbReference type="PANTHER" id="PTHR33480:SF5">
    <property type="entry name" value="SI:DKEY-51D8.9"/>
    <property type="match status" value="1"/>
</dbReference>
<feature type="compositionally biased region" description="Polar residues" evidence="1">
    <location>
        <begin position="810"/>
        <end position="826"/>
    </location>
</feature>
<feature type="compositionally biased region" description="Basic residues" evidence="1">
    <location>
        <begin position="827"/>
        <end position="839"/>
    </location>
</feature>
<feature type="region of interest" description="Disordered" evidence="1">
    <location>
        <begin position="131"/>
        <end position="237"/>
    </location>
</feature>
<feature type="region of interest" description="Disordered" evidence="1">
    <location>
        <begin position="1"/>
        <end position="80"/>
    </location>
</feature>
<name>A0A9N7ZEB6_PLEPL</name>
<keyword evidence="3" id="KW-1185">Reference proteome</keyword>
<dbReference type="AlphaFoldDB" id="A0A9N7ZEB6"/>
<comment type="caution">
    <text evidence="2">The sequence shown here is derived from an EMBL/GenBank/DDBJ whole genome shotgun (WGS) entry which is preliminary data.</text>
</comment>
<gene>
    <name evidence="2" type="ORF">PLEPLA_LOCUS48825</name>
</gene>
<evidence type="ECO:0000313" key="3">
    <source>
        <dbReference type="Proteomes" id="UP001153269"/>
    </source>
</evidence>
<reference evidence="2" key="1">
    <citation type="submission" date="2020-03" db="EMBL/GenBank/DDBJ databases">
        <authorList>
            <person name="Weist P."/>
        </authorList>
    </citation>
    <scope>NUCLEOTIDE SEQUENCE</scope>
</reference>
<protein>
    <submittedName>
        <fullName evidence="2">Uncharacterized protein</fullName>
    </submittedName>
</protein>
<feature type="compositionally biased region" description="Polar residues" evidence="1">
    <location>
        <begin position="35"/>
        <end position="45"/>
    </location>
</feature>
<feature type="compositionally biased region" description="Low complexity" evidence="1">
    <location>
        <begin position="186"/>
        <end position="208"/>
    </location>
</feature>
<dbReference type="EMBL" id="CADEAL010004501">
    <property type="protein sequence ID" value="CAB1460951.1"/>
    <property type="molecule type" value="Genomic_DNA"/>
</dbReference>
<evidence type="ECO:0000313" key="2">
    <source>
        <dbReference type="EMBL" id="CAB1460951.1"/>
    </source>
</evidence>
<dbReference type="PANTHER" id="PTHR33480">
    <property type="entry name" value="SET DOMAIN-CONTAINING PROTEIN-RELATED"/>
    <property type="match status" value="1"/>
</dbReference>
<feature type="compositionally biased region" description="Basic and acidic residues" evidence="1">
    <location>
        <begin position="214"/>
        <end position="230"/>
    </location>
</feature>
<feature type="region of interest" description="Disordered" evidence="1">
    <location>
        <begin position="810"/>
        <end position="839"/>
    </location>
</feature>
<evidence type="ECO:0000256" key="1">
    <source>
        <dbReference type="SAM" id="MobiDB-lite"/>
    </source>
</evidence>